<evidence type="ECO:0000313" key="11">
    <source>
        <dbReference type="EMBL" id="KFG26301.1"/>
    </source>
</evidence>
<evidence type="ECO:0000256" key="9">
    <source>
        <dbReference type="SAM" id="Phobius"/>
    </source>
</evidence>
<dbReference type="Proteomes" id="UP000005622">
    <property type="component" value="Unassembled WGS sequence"/>
</dbReference>
<dbReference type="HOGENOM" id="CLU_2590325_0_0_1"/>
<keyword evidence="4 9" id="KW-0812">Transmembrane</keyword>
<evidence type="ECO:0000256" key="4">
    <source>
        <dbReference type="ARBA" id="ARBA00022692"/>
    </source>
</evidence>
<organism evidence="10">
    <name type="scientific">Nematocida ausubeli (strain ATCC PRA-371 / ERTm2)</name>
    <name type="common">Nematode killer fungus</name>
    <dbReference type="NCBI Taxonomy" id="1913371"/>
    <lineage>
        <taxon>Eukaryota</taxon>
        <taxon>Fungi</taxon>
        <taxon>Fungi incertae sedis</taxon>
        <taxon>Microsporidia</taxon>
        <taxon>Nematocida</taxon>
    </lineage>
</organism>
<reference evidence="11 12" key="3">
    <citation type="journal article" date="2014" name="Genome Announc.">
        <title>Genome Sequence of the Microsporidian Species Nematocida sp1 Strain ERTm6 (ATCC PRA-372).</title>
        <authorList>
            <person name="Bakowski M.A."/>
            <person name="Priest M."/>
            <person name="Young S."/>
            <person name="Cuomo C.A."/>
            <person name="Troemel E.R."/>
        </authorList>
    </citation>
    <scope>NUCLEOTIDE SEQUENCE [LARGE SCALE GENOMIC DNA]</scope>
    <source>
        <strain evidence="11 12">ERTm6</strain>
    </source>
</reference>
<keyword evidence="8 9" id="KW-0472">Membrane</keyword>
<keyword evidence="3" id="KW-0813">Transport</keyword>
<keyword evidence="5" id="KW-0375">Hydrogen ion transport</keyword>
<evidence type="ECO:0000256" key="7">
    <source>
        <dbReference type="ARBA" id="ARBA00023065"/>
    </source>
</evidence>
<evidence type="ECO:0000313" key="12">
    <source>
        <dbReference type="Proteomes" id="UP000054524"/>
    </source>
</evidence>
<evidence type="ECO:0000256" key="8">
    <source>
        <dbReference type="ARBA" id="ARBA00023136"/>
    </source>
</evidence>
<dbReference type="InterPro" id="IPR008389">
    <property type="entry name" value="ATPase_V0-cplx_e1/e2_su"/>
</dbReference>
<dbReference type="GO" id="GO:0033179">
    <property type="term" value="C:proton-transporting V-type ATPase, V0 domain"/>
    <property type="evidence" value="ECO:0007669"/>
    <property type="project" value="InterPro"/>
</dbReference>
<evidence type="ECO:0000256" key="6">
    <source>
        <dbReference type="ARBA" id="ARBA00022989"/>
    </source>
</evidence>
<accession>H8ZAX8</accession>
<evidence type="ECO:0000256" key="2">
    <source>
        <dbReference type="ARBA" id="ARBA00008328"/>
    </source>
</evidence>
<reference evidence="11" key="2">
    <citation type="submission" date="2012-10" db="EMBL/GenBank/DDBJ databases">
        <authorList>
            <consortium name="The Broad Institute Genome Sequencing Platform"/>
            <consortium name="The Broad Institute Genome Sequencing Center for Infectious Disease"/>
            <person name="Cuomo C."/>
            <person name="Troemel E."/>
            <person name="Walker B."/>
            <person name="Young S.K."/>
            <person name="Zeng Q."/>
            <person name="Gargeya S."/>
            <person name="Fitzgerald M."/>
            <person name="Haas B."/>
            <person name="Abouelleil A."/>
            <person name="Alvarado L."/>
            <person name="Arachchi H.M."/>
            <person name="Berlin A.M."/>
            <person name="Chapman S.B."/>
            <person name="Goldberg J."/>
            <person name="Griggs A."/>
            <person name="Gujja S."/>
            <person name="Hansen M."/>
            <person name="Howarth C."/>
            <person name="Imamovic A."/>
            <person name="Larimer J."/>
            <person name="McCowan C."/>
            <person name="Murphy C."/>
            <person name="Neiman D."/>
            <person name="Pearson M."/>
            <person name="Priest M."/>
            <person name="Roberts A."/>
            <person name="Saif S."/>
            <person name="Shea T."/>
            <person name="Sisk P."/>
            <person name="Sykes S."/>
            <person name="Wortman J."/>
            <person name="Nusbaum C."/>
            <person name="Birren B."/>
        </authorList>
    </citation>
    <scope>NUCLEOTIDE SEQUENCE</scope>
    <source>
        <strain evidence="11">ERTm6</strain>
    </source>
</reference>
<dbReference type="Proteomes" id="UP000054524">
    <property type="component" value="Unassembled WGS sequence"/>
</dbReference>
<keyword evidence="7" id="KW-0406">Ion transport</keyword>
<keyword evidence="12" id="KW-1185">Reference proteome</keyword>
<comment type="similarity">
    <text evidence="2">Belongs to the V-ATPase e1/e2 subunit family.</text>
</comment>
<feature type="transmembrane region" description="Helical" evidence="9">
    <location>
        <begin position="12"/>
        <end position="34"/>
    </location>
</feature>
<dbReference type="GO" id="GO:0046961">
    <property type="term" value="F:proton-transporting ATPase activity, rotational mechanism"/>
    <property type="evidence" value="ECO:0007669"/>
    <property type="project" value="InterPro"/>
</dbReference>
<sequence>MFLRIQDWPPLAVVGFVSLMGLVAGYTIMGIINTSVKIKNKATKETVLFTVWTTIFCMIISWACIFLGQAKPMISPDFKNK</sequence>
<comment type="subcellular location">
    <subcellularLocation>
        <location evidence="1">Membrane</location>
        <topology evidence="1">Multi-pass membrane protein</topology>
    </subcellularLocation>
</comment>
<dbReference type="AlphaFoldDB" id="H8ZAX8"/>
<evidence type="ECO:0000256" key="5">
    <source>
        <dbReference type="ARBA" id="ARBA00022781"/>
    </source>
</evidence>
<evidence type="ECO:0000256" key="1">
    <source>
        <dbReference type="ARBA" id="ARBA00004141"/>
    </source>
</evidence>
<accession>A0A086J2D3</accession>
<evidence type="ECO:0000256" key="3">
    <source>
        <dbReference type="ARBA" id="ARBA00022448"/>
    </source>
</evidence>
<dbReference type="EMBL" id="AKIJ01000003">
    <property type="protein sequence ID" value="KFG26301.1"/>
    <property type="molecule type" value="Genomic_DNA"/>
</dbReference>
<evidence type="ECO:0000313" key="10">
    <source>
        <dbReference type="EMBL" id="EHY66031.1"/>
    </source>
</evidence>
<gene>
    <name evidence="10" type="ORF">NERG_00727</name>
    <name evidence="11" type="ORF">NESG_01421</name>
</gene>
<protein>
    <submittedName>
        <fullName evidence="10">Uncharacterized protein</fullName>
    </submittedName>
</protein>
<feature type="transmembrane region" description="Helical" evidence="9">
    <location>
        <begin position="46"/>
        <end position="68"/>
    </location>
</feature>
<dbReference type="EMBL" id="JH604634">
    <property type="protein sequence ID" value="EHY66031.1"/>
    <property type="molecule type" value="Genomic_DNA"/>
</dbReference>
<proteinExistence type="inferred from homology"/>
<name>H8ZAX8_NEMA1</name>
<dbReference type="Pfam" id="PF05493">
    <property type="entry name" value="ATP_synt_H"/>
    <property type="match status" value="1"/>
</dbReference>
<keyword evidence="6 9" id="KW-1133">Transmembrane helix</keyword>
<reference evidence="10" key="1">
    <citation type="submission" date="2011-03" db="EMBL/GenBank/DDBJ databases">
        <title>The Genome Sequence of Nematocida sp1 strain ERTm2.</title>
        <authorList>
            <consortium name="The Broad Institute Genome Sequencing Platform"/>
            <consortium name="The Broad Institute Genome Sequencing Center for Infectious Disease"/>
            <person name="Cuomo C."/>
            <person name="Troemel E."/>
            <person name="Young S.K."/>
            <person name="Zeng Q."/>
            <person name="Gargeya S."/>
            <person name="Fitzgerald M."/>
            <person name="Haas B."/>
            <person name="Abouelleil A."/>
            <person name="Alvarado L."/>
            <person name="Arachchi H.M."/>
            <person name="Berlin A."/>
            <person name="Brown A."/>
            <person name="Chapman S.B."/>
            <person name="Chen Z."/>
            <person name="Dunbar C."/>
            <person name="Freedman E."/>
            <person name="Gearin G."/>
            <person name="Gellesch M."/>
            <person name="Goldberg J."/>
            <person name="Griggs A."/>
            <person name="Gujja S."/>
            <person name="Heilman E.R."/>
            <person name="Heiman D."/>
            <person name="Howarth C."/>
            <person name="Larson L."/>
            <person name="Lui A."/>
            <person name="MacDonald P.J.P."/>
            <person name="Mehta T."/>
            <person name="Montmayeur A."/>
            <person name="Murphy C."/>
            <person name="Neiman D."/>
            <person name="Pearson M."/>
            <person name="Priest M."/>
            <person name="Roberts A."/>
            <person name="Saif S."/>
            <person name="Shea T."/>
            <person name="Shenoy N."/>
            <person name="Sisk P."/>
            <person name="Stolte C."/>
            <person name="Sykes S."/>
            <person name="White J."/>
            <person name="Yandava C."/>
            <person name="Wortman J."/>
            <person name="Nusbaum C."/>
            <person name="Birren B."/>
        </authorList>
    </citation>
    <scope>NUCLEOTIDE SEQUENCE</scope>
    <source>
        <strain evidence="10">ERTm2</strain>
    </source>
</reference>